<dbReference type="AlphaFoldDB" id="A0A0D0DVV1"/>
<dbReference type="InParanoid" id="A0A0D0DVV1"/>
<reference evidence="2" key="2">
    <citation type="submission" date="2015-01" db="EMBL/GenBank/DDBJ databases">
        <title>Evolutionary Origins and Diversification of the Mycorrhizal Mutualists.</title>
        <authorList>
            <consortium name="DOE Joint Genome Institute"/>
            <consortium name="Mycorrhizal Genomics Consortium"/>
            <person name="Kohler A."/>
            <person name="Kuo A."/>
            <person name="Nagy L.G."/>
            <person name="Floudas D."/>
            <person name="Copeland A."/>
            <person name="Barry K.W."/>
            <person name="Cichocki N."/>
            <person name="Veneault-Fourrey C."/>
            <person name="LaButti K."/>
            <person name="Lindquist E.A."/>
            <person name="Lipzen A."/>
            <person name="Lundell T."/>
            <person name="Morin E."/>
            <person name="Murat C."/>
            <person name="Riley R."/>
            <person name="Ohm R."/>
            <person name="Sun H."/>
            <person name="Tunlid A."/>
            <person name="Henrissat B."/>
            <person name="Grigoriev I.V."/>
            <person name="Hibbett D.S."/>
            <person name="Martin F."/>
        </authorList>
    </citation>
    <scope>NUCLEOTIDE SEQUENCE [LARGE SCALE GENOMIC DNA]</scope>
    <source>
        <strain evidence="2">Ve08.2h10</strain>
    </source>
</reference>
<organism evidence="1 2">
    <name type="scientific">Paxillus rubicundulus Ve08.2h10</name>
    <dbReference type="NCBI Taxonomy" id="930991"/>
    <lineage>
        <taxon>Eukaryota</taxon>
        <taxon>Fungi</taxon>
        <taxon>Dikarya</taxon>
        <taxon>Basidiomycota</taxon>
        <taxon>Agaricomycotina</taxon>
        <taxon>Agaricomycetes</taxon>
        <taxon>Agaricomycetidae</taxon>
        <taxon>Boletales</taxon>
        <taxon>Paxilineae</taxon>
        <taxon>Paxillaceae</taxon>
        <taxon>Paxillus</taxon>
    </lineage>
</organism>
<dbReference type="EMBL" id="KN824868">
    <property type="protein sequence ID" value="KIK99163.1"/>
    <property type="molecule type" value="Genomic_DNA"/>
</dbReference>
<reference evidence="1 2" key="1">
    <citation type="submission" date="2014-04" db="EMBL/GenBank/DDBJ databases">
        <authorList>
            <consortium name="DOE Joint Genome Institute"/>
            <person name="Kuo A."/>
            <person name="Kohler A."/>
            <person name="Jargeat P."/>
            <person name="Nagy L.G."/>
            <person name="Floudas D."/>
            <person name="Copeland A."/>
            <person name="Barry K.W."/>
            <person name="Cichocki N."/>
            <person name="Veneault-Fourrey C."/>
            <person name="LaButti K."/>
            <person name="Lindquist E.A."/>
            <person name="Lipzen A."/>
            <person name="Lundell T."/>
            <person name="Morin E."/>
            <person name="Murat C."/>
            <person name="Sun H."/>
            <person name="Tunlid A."/>
            <person name="Henrissat B."/>
            <person name="Grigoriev I.V."/>
            <person name="Hibbett D.S."/>
            <person name="Martin F."/>
            <person name="Nordberg H.P."/>
            <person name="Cantor M.N."/>
            <person name="Hua S.X."/>
        </authorList>
    </citation>
    <scope>NUCLEOTIDE SEQUENCE [LARGE SCALE GENOMIC DNA]</scope>
    <source>
        <strain evidence="1 2">Ve08.2h10</strain>
    </source>
</reference>
<gene>
    <name evidence="1" type="ORF">PAXRUDRAFT_823064</name>
</gene>
<evidence type="ECO:0000313" key="2">
    <source>
        <dbReference type="Proteomes" id="UP000054538"/>
    </source>
</evidence>
<evidence type="ECO:0000313" key="1">
    <source>
        <dbReference type="EMBL" id="KIK99163.1"/>
    </source>
</evidence>
<dbReference type="HOGENOM" id="CLU_2292578_0_0_1"/>
<proteinExistence type="predicted"/>
<keyword evidence="2" id="KW-1185">Reference proteome</keyword>
<accession>A0A0D0DVV1</accession>
<protein>
    <submittedName>
        <fullName evidence="1">Uncharacterized protein</fullName>
    </submittedName>
</protein>
<dbReference type="Proteomes" id="UP000054538">
    <property type="component" value="Unassembled WGS sequence"/>
</dbReference>
<sequence length="101" mass="10818">MTRTGLGHNSFPFAIPGLQSPYSNGWAQSGGRHRFSNYPSTQTLSAPSCLVALENFPALNLPNPSSQFATLAGVSGVFYDAFCLAVQMLALRFQISFPSST</sequence>
<name>A0A0D0DVV1_9AGAM</name>